<dbReference type="PANTHER" id="PTHR21666:SF289">
    <property type="entry name" value="L-ALA--D-GLU ENDOPEPTIDASE"/>
    <property type="match status" value="1"/>
</dbReference>
<dbReference type="Proteomes" id="UP000231564">
    <property type="component" value="Chromosome MARIT"/>
</dbReference>
<dbReference type="SUPFAM" id="SSF51261">
    <property type="entry name" value="Duplicated hybrid motif"/>
    <property type="match status" value="1"/>
</dbReference>
<dbReference type="AlphaFoldDB" id="A0A2H1EDL4"/>
<dbReference type="InterPro" id="IPR050570">
    <property type="entry name" value="Cell_wall_metabolism_enzyme"/>
</dbReference>
<dbReference type="RefSeq" id="WP_024741879.1">
    <property type="nucleotide sequence ID" value="NZ_BAUG01000039.1"/>
</dbReference>
<keyword evidence="6" id="KW-1185">Reference proteome</keyword>
<reference evidence="5 6" key="1">
    <citation type="submission" date="2016-11" db="EMBL/GenBank/DDBJ databases">
        <authorList>
            <person name="Jaros S."/>
            <person name="Januszkiewicz K."/>
            <person name="Wedrychowicz H."/>
        </authorList>
    </citation>
    <scope>NUCLEOTIDE SEQUENCE [LARGE SCALE GENOMIC DNA]</scope>
    <source>
        <strain evidence="5">NCIMB 2154T</strain>
    </source>
</reference>
<dbReference type="STRING" id="1349785.GCA_000509405_00750"/>
<evidence type="ECO:0000256" key="2">
    <source>
        <dbReference type="SAM" id="Coils"/>
    </source>
</evidence>
<protein>
    <submittedName>
        <fullName evidence="5">Peptidase family M23</fullName>
    </submittedName>
</protein>
<dbReference type="KEGG" id="tmar:MARIT_3135"/>
<dbReference type="GeneID" id="47724578"/>
<sequence length="407" mass="47474">MTKKTHISFLIIICLISFSSFSQTRRQLENKRKKLNNEIKKVNSLLFKTKKEKTNALDDLKDLNQKISVRERLIETINLESQELLKEINTNKKQLDKYHEELTNLKADYADMVLKSYKSKSQQSKTMFLLSSKSFYQAYKRLQYMKQYTDFRKKQGEEIIIKTAFVEKLNDSLSERKKIKEQLIIAEKKHKEEIETDKEQQEELISKIKKQESKYKKELEKKQQEEKRIAAKIDKIIRNAIAKANRNRAKKEKNAKKSTGFVLNAEEKTLKKYFEQNKGNLPWPVNGLITRKFGIQPHPTFKGISINSTGLHIAAKKGDHAKSIFNGKVLAVQLLSEGRKSILVQHGNYISAYNNLEETYVKKEDKVVTGQRLGKIFTNKITGKTKLAFVLFKNTKRLNPANWIQKK</sequence>
<evidence type="ECO:0000256" key="1">
    <source>
        <dbReference type="ARBA" id="ARBA00022729"/>
    </source>
</evidence>
<dbReference type="InterPro" id="IPR011055">
    <property type="entry name" value="Dup_hybrid_motif"/>
</dbReference>
<evidence type="ECO:0000256" key="3">
    <source>
        <dbReference type="SAM" id="SignalP"/>
    </source>
</evidence>
<evidence type="ECO:0000259" key="4">
    <source>
        <dbReference type="Pfam" id="PF01551"/>
    </source>
</evidence>
<dbReference type="EMBL" id="LT634361">
    <property type="protein sequence ID" value="SFZ85278.1"/>
    <property type="molecule type" value="Genomic_DNA"/>
</dbReference>
<name>A0A2H1EDL4_9FLAO</name>
<feature type="signal peptide" evidence="3">
    <location>
        <begin position="1"/>
        <end position="22"/>
    </location>
</feature>
<dbReference type="Gene3D" id="2.70.70.10">
    <property type="entry name" value="Glucose Permease (Domain IIA)"/>
    <property type="match status" value="1"/>
</dbReference>
<dbReference type="Pfam" id="PF01551">
    <property type="entry name" value="Peptidase_M23"/>
    <property type="match status" value="1"/>
</dbReference>
<organism evidence="5 6">
    <name type="scientific">Tenacibaculum maritimum NCIMB 2154</name>
    <dbReference type="NCBI Taxonomy" id="1349785"/>
    <lineage>
        <taxon>Bacteria</taxon>
        <taxon>Pseudomonadati</taxon>
        <taxon>Bacteroidota</taxon>
        <taxon>Flavobacteriia</taxon>
        <taxon>Flavobacteriales</taxon>
        <taxon>Flavobacteriaceae</taxon>
        <taxon>Tenacibaculum</taxon>
    </lineage>
</organism>
<accession>A0A2H1EDL4</accession>
<feature type="coiled-coil region" evidence="2">
    <location>
        <begin position="169"/>
        <end position="239"/>
    </location>
</feature>
<dbReference type="Gene3D" id="6.10.250.3150">
    <property type="match status" value="1"/>
</dbReference>
<evidence type="ECO:0000313" key="6">
    <source>
        <dbReference type="Proteomes" id="UP000231564"/>
    </source>
</evidence>
<feature type="coiled-coil region" evidence="2">
    <location>
        <begin position="18"/>
        <end position="115"/>
    </location>
</feature>
<dbReference type="InterPro" id="IPR016047">
    <property type="entry name" value="M23ase_b-sheet_dom"/>
</dbReference>
<proteinExistence type="predicted"/>
<dbReference type="CDD" id="cd12797">
    <property type="entry name" value="M23_peptidase"/>
    <property type="match status" value="1"/>
</dbReference>
<gene>
    <name evidence="5" type="ORF">MARIT_3135</name>
</gene>
<feature type="domain" description="M23ase beta-sheet core" evidence="4">
    <location>
        <begin position="308"/>
        <end position="400"/>
    </location>
</feature>
<dbReference type="GO" id="GO:0004222">
    <property type="term" value="F:metalloendopeptidase activity"/>
    <property type="evidence" value="ECO:0007669"/>
    <property type="project" value="TreeGrafter"/>
</dbReference>
<dbReference type="PANTHER" id="PTHR21666">
    <property type="entry name" value="PEPTIDASE-RELATED"/>
    <property type="match status" value="1"/>
</dbReference>
<keyword evidence="2" id="KW-0175">Coiled coil</keyword>
<feature type="chain" id="PRO_5013594471" evidence="3">
    <location>
        <begin position="23"/>
        <end position="407"/>
    </location>
</feature>
<evidence type="ECO:0000313" key="5">
    <source>
        <dbReference type="EMBL" id="SFZ85278.1"/>
    </source>
</evidence>
<keyword evidence="1 3" id="KW-0732">Signal</keyword>